<dbReference type="GO" id="GO:0003879">
    <property type="term" value="F:ATP phosphoribosyltransferase activity"/>
    <property type="evidence" value="ECO:0007669"/>
    <property type="project" value="UniProtKB-EC"/>
</dbReference>
<evidence type="ECO:0000256" key="7">
    <source>
        <dbReference type="ARBA" id="ARBA00023102"/>
    </source>
</evidence>
<dbReference type="GO" id="GO:0005737">
    <property type="term" value="C:cytoplasm"/>
    <property type="evidence" value="ECO:0007669"/>
    <property type="project" value="InterPro"/>
</dbReference>
<evidence type="ECO:0000256" key="3">
    <source>
        <dbReference type="ARBA" id="ARBA00011946"/>
    </source>
</evidence>
<dbReference type="PROSITE" id="PS01316">
    <property type="entry name" value="ATP_P_PHORIBOSYLTR"/>
    <property type="match status" value="1"/>
</dbReference>
<dbReference type="InterPro" id="IPR013820">
    <property type="entry name" value="ATP_PRibTrfase_cat"/>
</dbReference>
<keyword evidence="4" id="KW-0028">Amino-acid biosynthesis</keyword>
<proteinExistence type="predicted"/>
<dbReference type="EC" id="2.4.2.17" evidence="3"/>
<evidence type="ECO:0000256" key="5">
    <source>
        <dbReference type="ARBA" id="ARBA00022676"/>
    </source>
</evidence>
<keyword evidence="7" id="KW-0368">Histidine biosynthesis</keyword>
<comment type="catalytic activity">
    <reaction evidence="1">
        <text>1-(5-phospho-beta-D-ribosyl)-ATP + diphosphate = 5-phospho-alpha-D-ribose 1-diphosphate + ATP</text>
        <dbReference type="Rhea" id="RHEA:18473"/>
        <dbReference type="ChEBI" id="CHEBI:30616"/>
        <dbReference type="ChEBI" id="CHEBI:33019"/>
        <dbReference type="ChEBI" id="CHEBI:58017"/>
        <dbReference type="ChEBI" id="CHEBI:73183"/>
        <dbReference type="EC" id="2.4.2.17"/>
    </reaction>
</comment>
<protein>
    <recommendedName>
        <fullName evidence="3">ATP phosphoribosyltransferase</fullName>
        <ecNumber evidence="3">2.4.2.17</ecNumber>
    </recommendedName>
</protein>
<dbReference type="InterPro" id="IPR001348">
    <property type="entry name" value="ATP_PRibTrfase_HisG"/>
</dbReference>
<evidence type="ECO:0000259" key="8">
    <source>
        <dbReference type="Pfam" id="PF01634"/>
    </source>
</evidence>
<dbReference type="SUPFAM" id="SSF53850">
    <property type="entry name" value="Periplasmic binding protein-like II"/>
    <property type="match status" value="1"/>
</dbReference>
<keyword evidence="5 9" id="KW-0328">Glycosyltransferase</keyword>
<evidence type="ECO:0000256" key="6">
    <source>
        <dbReference type="ARBA" id="ARBA00022679"/>
    </source>
</evidence>
<name>A0A3B1B2M5_9ZZZZ</name>
<reference evidence="9" key="1">
    <citation type="submission" date="2018-06" db="EMBL/GenBank/DDBJ databases">
        <authorList>
            <person name="Zhirakovskaya E."/>
        </authorList>
    </citation>
    <scope>NUCLEOTIDE SEQUENCE</scope>
</reference>
<dbReference type="PANTHER" id="PTHR21403">
    <property type="entry name" value="ATP PHOSPHORIBOSYLTRANSFERASE ATP-PRTASE"/>
    <property type="match status" value="1"/>
</dbReference>
<evidence type="ECO:0000256" key="1">
    <source>
        <dbReference type="ARBA" id="ARBA00000915"/>
    </source>
</evidence>
<sequence length="235" mass="25469">MSLIIAIPSKGRLKERALEIFANADYSIQLPRDNRGYQGNIENHPDIEIAFLSASEIARELAFGNVHMGITGEDLARENITDVDNKLEFSLPLEFGHADVIVAVPDAWADVETMADLDDVAAEFRARYGRRLRIATKYWNLTQGFFADHGIAVYRIVESLGATEGAPAAGSADVIVDITSTGSTIRANQLKILSDGIILRSQANLIVSKIAVWDAQNTAAKQKLLTAISASLAAC</sequence>
<dbReference type="Pfam" id="PF01634">
    <property type="entry name" value="HisG"/>
    <property type="match status" value="1"/>
</dbReference>
<dbReference type="Gene3D" id="3.40.190.10">
    <property type="entry name" value="Periplasmic binding protein-like II"/>
    <property type="match status" value="2"/>
</dbReference>
<evidence type="ECO:0000313" key="9">
    <source>
        <dbReference type="EMBL" id="VAX04550.1"/>
    </source>
</evidence>
<gene>
    <name evidence="9" type="ORF">MNBD_ALPHA03-392</name>
</gene>
<dbReference type="CDD" id="cd13593">
    <property type="entry name" value="PBP2_HisGL3"/>
    <property type="match status" value="1"/>
</dbReference>
<dbReference type="GO" id="GO:0000105">
    <property type="term" value="P:L-histidine biosynthetic process"/>
    <property type="evidence" value="ECO:0007669"/>
    <property type="project" value="UniProtKB-UniPathway"/>
</dbReference>
<evidence type="ECO:0000256" key="2">
    <source>
        <dbReference type="ARBA" id="ARBA00004667"/>
    </source>
</evidence>
<dbReference type="InterPro" id="IPR018198">
    <property type="entry name" value="ATP_PRibTrfase_CS"/>
</dbReference>
<organism evidence="9">
    <name type="scientific">hydrothermal vent metagenome</name>
    <dbReference type="NCBI Taxonomy" id="652676"/>
    <lineage>
        <taxon>unclassified sequences</taxon>
        <taxon>metagenomes</taxon>
        <taxon>ecological metagenomes</taxon>
    </lineage>
</organism>
<feature type="domain" description="ATP phosphoribosyltransferase catalytic" evidence="8">
    <location>
        <begin position="54"/>
        <end position="226"/>
    </location>
</feature>
<accession>A0A3B1B2M5</accession>
<keyword evidence="6 9" id="KW-0808">Transferase</keyword>
<dbReference type="PANTHER" id="PTHR21403:SF8">
    <property type="entry name" value="ATP PHOSPHORIBOSYLTRANSFERASE"/>
    <property type="match status" value="1"/>
</dbReference>
<dbReference type="EMBL" id="UOFW01000097">
    <property type="protein sequence ID" value="VAX04550.1"/>
    <property type="molecule type" value="Genomic_DNA"/>
</dbReference>
<evidence type="ECO:0000256" key="4">
    <source>
        <dbReference type="ARBA" id="ARBA00022605"/>
    </source>
</evidence>
<comment type="pathway">
    <text evidence="2">Amino-acid biosynthesis; L-histidine biosynthesis; L-histidine from 5-phospho-alpha-D-ribose 1-diphosphate: step 1/9.</text>
</comment>
<dbReference type="AlphaFoldDB" id="A0A3B1B2M5"/>
<dbReference type="NCBIfam" id="TIGR00070">
    <property type="entry name" value="hisG"/>
    <property type="match status" value="1"/>
</dbReference>
<dbReference type="UniPathway" id="UPA00031">
    <property type="reaction ID" value="UER00006"/>
</dbReference>